<name>A0A022KYA8_9MICO</name>
<organism evidence="1 2">
    <name type="scientific">Brachybacterium muris UCD-AY4</name>
    <dbReference type="NCBI Taxonomy" id="1249481"/>
    <lineage>
        <taxon>Bacteria</taxon>
        <taxon>Bacillati</taxon>
        <taxon>Actinomycetota</taxon>
        <taxon>Actinomycetes</taxon>
        <taxon>Micrococcales</taxon>
        <taxon>Dermabacteraceae</taxon>
        <taxon>Brachybacterium</taxon>
    </lineage>
</organism>
<reference evidence="1 2" key="1">
    <citation type="journal article" date="2013" name="Genome Announc.">
        <title>Draft genome sequence of an Actinobacterium, Brachybacterium muris strain UCD-AY4.</title>
        <authorList>
            <person name="Lo J.R."/>
            <person name="Lang J.M."/>
            <person name="Darling A.E."/>
            <person name="Eisen J.A."/>
            <person name="Coil D.A."/>
        </authorList>
    </citation>
    <scope>NUCLEOTIDE SEQUENCE [LARGE SCALE GENOMIC DNA]</scope>
    <source>
        <strain evidence="1 2">UCD-AY4</strain>
    </source>
</reference>
<dbReference type="PANTHER" id="PTHR39217:SF1">
    <property type="entry name" value="GLUTATHIONE SYNTHETASE"/>
    <property type="match status" value="1"/>
</dbReference>
<proteinExistence type="predicted"/>
<dbReference type="RefSeq" id="WP_017823957.1">
    <property type="nucleotide sequence ID" value="NZ_AORC01000018.1"/>
</dbReference>
<evidence type="ECO:0000313" key="1">
    <source>
        <dbReference type="EMBL" id="EYT48120.1"/>
    </source>
</evidence>
<dbReference type="Proteomes" id="UP000019754">
    <property type="component" value="Unassembled WGS sequence"/>
</dbReference>
<dbReference type="HOGENOM" id="CLU_070819_0_1_11"/>
<sequence length="304" mass="33039">MTRIALVVTDPEFYADDPDPDTPLILDSLLSADVLAEMVVWHDPEVDWSAYDLALLRSPWDYPLRPAEFDRWLQHVAPLTRVLNEPHMVRWNMDKHYLDDLASAGITVVPTSYHRSPGSAAEALTRAAQEGVTGGADGPAHVVVKPTVGSRSRLAGLFRADDPGAQQLAEAIIADGAAAMIQPEVPELSEGLEKAVYMVDGQFTHAIAKGALLARGGGMIGGIYGENAQVVEVTEEEKAFVRQVLKAVMKVNGTEMPLYARIDIVDTARYGKVLLEAELIEPLLNLHHAPGVEHVFAEAIRARA</sequence>
<dbReference type="InterPro" id="IPR053191">
    <property type="entry name" value="DcsG_Biosynth_Enzyme"/>
</dbReference>
<dbReference type="PANTHER" id="PTHR39217">
    <property type="match status" value="1"/>
</dbReference>
<evidence type="ECO:0008006" key="3">
    <source>
        <dbReference type="Google" id="ProtNLM"/>
    </source>
</evidence>
<evidence type="ECO:0000313" key="2">
    <source>
        <dbReference type="Proteomes" id="UP000019754"/>
    </source>
</evidence>
<comment type="caution">
    <text evidence="1">The sequence shown here is derived from an EMBL/GenBank/DDBJ whole genome shotgun (WGS) entry which is preliminary data.</text>
</comment>
<dbReference type="STRING" id="1249481.D641_0113115"/>
<keyword evidence="2" id="KW-1185">Reference proteome</keyword>
<protein>
    <recommendedName>
        <fullName evidence="3">Glutathione synthetase</fullName>
    </recommendedName>
</protein>
<gene>
    <name evidence="1" type="ORF">D641_0113115</name>
</gene>
<accession>A0A022KYA8</accession>
<dbReference type="OrthoDB" id="3373978at2"/>
<dbReference type="EMBL" id="AORC01000018">
    <property type="protein sequence ID" value="EYT48120.1"/>
    <property type="molecule type" value="Genomic_DNA"/>
</dbReference>
<dbReference type="SUPFAM" id="SSF56059">
    <property type="entry name" value="Glutathione synthetase ATP-binding domain-like"/>
    <property type="match status" value="1"/>
</dbReference>
<dbReference type="AlphaFoldDB" id="A0A022KYA8"/>